<dbReference type="RefSeq" id="WP_239468789.1">
    <property type="nucleotide sequence ID" value="NZ_CP069793.1"/>
</dbReference>
<dbReference type="InterPro" id="IPR047690">
    <property type="entry name" value="IPExxxVDY_fam"/>
</dbReference>
<organism evidence="1 2">
    <name type="scientific">Sphingobacterium multivorum</name>
    <dbReference type="NCBI Taxonomy" id="28454"/>
    <lineage>
        <taxon>Bacteria</taxon>
        <taxon>Pseudomonadati</taxon>
        <taxon>Bacteroidota</taxon>
        <taxon>Sphingobacteriia</taxon>
        <taxon>Sphingobacteriales</taxon>
        <taxon>Sphingobacteriaceae</taxon>
        <taxon>Sphingobacterium</taxon>
    </lineage>
</organism>
<dbReference type="EMBL" id="UAUU01000002">
    <property type="protein sequence ID" value="SPZ84465.1"/>
    <property type="molecule type" value="Genomic_DNA"/>
</dbReference>
<dbReference type="Proteomes" id="UP000251241">
    <property type="component" value="Unassembled WGS sequence"/>
</dbReference>
<proteinExistence type="predicted"/>
<accession>A0A2X2JBL6</accession>
<gene>
    <name evidence="1" type="ORF">NCTC11343_01005</name>
</gene>
<protein>
    <recommendedName>
        <fullName evidence="3">IPExxxVDY family protein</fullName>
    </recommendedName>
</protein>
<dbReference type="NCBIfam" id="NF033205">
    <property type="entry name" value="IPExxxVDY"/>
    <property type="match status" value="1"/>
</dbReference>
<sequence length="164" mass="19468">MVNKLVARLDMDMNEELDFTLLAITCSLKDYRLCHFINKETNLNFSRGKESKYDHDGRQKNKTEEELEYHIVFDPKKKTSYHFTAFHYLIADADTEYFLINNKSIEGTYLIPENPHFDFFIIIKNYICEDDVEHIIKRINKLPEVVIAKEISPKILKSKENLIF</sequence>
<reference evidence="1 2" key="1">
    <citation type="submission" date="2018-06" db="EMBL/GenBank/DDBJ databases">
        <authorList>
            <consortium name="Pathogen Informatics"/>
            <person name="Doyle S."/>
        </authorList>
    </citation>
    <scope>NUCLEOTIDE SEQUENCE [LARGE SCALE GENOMIC DNA]</scope>
    <source>
        <strain evidence="1 2">NCTC11343</strain>
    </source>
</reference>
<dbReference type="AlphaFoldDB" id="A0A2X2JBL6"/>
<name>A0A2X2JBL6_SPHMU</name>
<evidence type="ECO:0000313" key="1">
    <source>
        <dbReference type="EMBL" id="SPZ84465.1"/>
    </source>
</evidence>
<evidence type="ECO:0008006" key="3">
    <source>
        <dbReference type="Google" id="ProtNLM"/>
    </source>
</evidence>
<dbReference type="GeneID" id="97178581"/>
<evidence type="ECO:0000313" key="2">
    <source>
        <dbReference type="Proteomes" id="UP000251241"/>
    </source>
</evidence>